<dbReference type="EC" id="5.4.99.-" evidence="4"/>
<gene>
    <name evidence="7" type="ORF">GT360_09705</name>
</gene>
<evidence type="ECO:0000256" key="3">
    <source>
        <dbReference type="ARBA" id="ARBA00023235"/>
    </source>
</evidence>
<keyword evidence="3 4" id="KW-0413">Isomerase</keyword>
<dbReference type="InterPro" id="IPR018496">
    <property type="entry name" value="PsdUridine_synth_RsuA/RluB_CS"/>
</dbReference>
<dbReference type="InterPro" id="IPR006145">
    <property type="entry name" value="PsdUridine_synth_RsuA/RluA"/>
</dbReference>
<dbReference type="NCBIfam" id="TIGR00093">
    <property type="entry name" value="pseudouridine synthase"/>
    <property type="match status" value="1"/>
</dbReference>
<dbReference type="SUPFAM" id="SSF55120">
    <property type="entry name" value="Pseudouridine synthase"/>
    <property type="match status" value="1"/>
</dbReference>
<dbReference type="GO" id="GO:0009982">
    <property type="term" value="F:pseudouridine synthase activity"/>
    <property type="evidence" value="ECO:0007669"/>
    <property type="project" value="InterPro"/>
</dbReference>
<dbReference type="Gene3D" id="3.30.70.1560">
    <property type="entry name" value="Alpha-L RNA-binding motif"/>
    <property type="match status" value="1"/>
</dbReference>
<dbReference type="GO" id="GO:0140098">
    <property type="term" value="F:catalytic activity, acting on RNA"/>
    <property type="evidence" value="ECO:0007669"/>
    <property type="project" value="UniProtKB-ARBA"/>
</dbReference>
<keyword evidence="2" id="KW-0698">rRNA processing</keyword>
<organism evidence="7 8">
    <name type="scientific">Vibrio astriarenae</name>
    <dbReference type="NCBI Taxonomy" id="1481923"/>
    <lineage>
        <taxon>Bacteria</taxon>
        <taxon>Pseudomonadati</taxon>
        <taxon>Pseudomonadota</taxon>
        <taxon>Gammaproteobacteria</taxon>
        <taxon>Vibrionales</taxon>
        <taxon>Vibrionaceae</taxon>
        <taxon>Vibrio</taxon>
    </lineage>
</organism>
<dbReference type="PANTHER" id="PTHR47683">
    <property type="entry name" value="PSEUDOURIDINE SYNTHASE FAMILY PROTEIN-RELATED"/>
    <property type="match status" value="1"/>
</dbReference>
<proteinExistence type="inferred from homology"/>
<feature type="region of interest" description="Disordered" evidence="5">
    <location>
        <begin position="38"/>
        <end position="67"/>
    </location>
</feature>
<dbReference type="Proteomes" id="UP000464262">
    <property type="component" value="Chromosome 1"/>
</dbReference>
<evidence type="ECO:0000256" key="4">
    <source>
        <dbReference type="RuleBase" id="RU003887"/>
    </source>
</evidence>
<evidence type="ECO:0000313" key="7">
    <source>
        <dbReference type="EMBL" id="QIA63778.1"/>
    </source>
</evidence>
<evidence type="ECO:0000259" key="6">
    <source>
        <dbReference type="Pfam" id="PF00849"/>
    </source>
</evidence>
<evidence type="ECO:0000256" key="1">
    <source>
        <dbReference type="ARBA" id="ARBA00008348"/>
    </source>
</evidence>
<dbReference type="Gene3D" id="3.30.70.580">
    <property type="entry name" value="Pseudouridine synthase I, catalytic domain, N-terminal subdomain"/>
    <property type="match status" value="1"/>
</dbReference>
<dbReference type="GO" id="GO:0003723">
    <property type="term" value="F:RNA binding"/>
    <property type="evidence" value="ECO:0007669"/>
    <property type="project" value="InterPro"/>
</dbReference>
<name>A0A7Z2T3M6_9VIBR</name>
<dbReference type="InterPro" id="IPR000748">
    <property type="entry name" value="PsdUridine_synth_RsuA/RluB/E/F"/>
</dbReference>
<dbReference type="PROSITE" id="PS01149">
    <property type="entry name" value="PSI_RSU"/>
    <property type="match status" value="1"/>
</dbReference>
<dbReference type="InterPro" id="IPR020103">
    <property type="entry name" value="PsdUridine_synth_cat_dom_sf"/>
</dbReference>
<dbReference type="InterPro" id="IPR050343">
    <property type="entry name" value="RsuA_PseudoU_synthase"/>
</dbReference>
<protein>
    <recommendedName>
        <fullName evidence="4">Pseudouridine synthase</fullName>
        <ecNumber evidence="4">5.4.99.-</ecNumber>
    </recommendedName>
</protein>
<reference evidence="7 8" key="1">
    <citation type="submission" date="2020-01" db="EMBL/GenBank/DDBJ databases">
        <title>Whole genome and functional gene identification of agarase of Vibrio HN897.</title>
        <authorList>
            <person name="Liu Y."/>
            <person name="Zhao Z."/>
        </authorList>
    </citation>
    <scope>NUCLEOTIDE SEQUENCE [LARGE SCALE GENOMIC DNA]</scope>
    <source>
        <strain evidence="7 8">HN897</strain>
    </source>
</reference>
<sequence>MRSNTDFGRANDSAFCLYSEIPHTFSLHFCKVVNMPARDSRSSRRPSSSKNSTRFKRPVRKNHSKPKAISPAERKVIIFNKPYDTLSQFTDGEGRKTLADYIPIKEVYAAGRLDRDSEGLMVLTNDGILQARLTQPKSKSPKTYWVQVDGAPTEADLDKLRKGVELKDGMTLPADVEVMAEPPVWDRNPPVRFRANIPTTWLSITIIEGRNRQVRRMTANIGFPTLRLIRASMAGIELGGLQPGEWKEIEL</sequence>
<dbReference type="InterPro" id="IPR020094">
    <property type="entry name" value="TruA/RsuA/RluB/E/F_N"/>
</dbReference>
<feature type="compositionally biased region" description="Basic residues" evidence="5">
    <location>
        <begin position="53"/>
        <end position="66"/>
    </location>
</feature>
<dbReference type="EMBL" id="CP047475">
    <property type="protein sequence ID" value="QIA63778.1"/>
    <property type="molecule type" value="Genomic_DNA"/>
</dbReference>
<dbReference type="PANTHER" id="PTHR47683:SF2">
    <property type="entry name" value="RNA-BINDING S4 DOMAIN-CONTAINING PROTEIN"/>
    <property type="match status" value="1"/>
</dbReference>
<keyword evidence="8" id="KW-1185">Reference proteome</keyword>
<comment type="similarity">
    <text evidence="1 4">Belongs to the pseudouridine synthase RsuA family.</text>
</comment>
<feature type="domain" description="Pseudouridine synthase RsuA/RluA-like" evidence="6">
    <location>
        <begin position="76"/>
        <end position="219"/>
    </location>
</feature>
<dbReference type="KEGG" id="vas:GT360_09705"/>
<evidence type="ECO:0000256" key="2">
    <source>
        <dbReference type="ARBA" id="ARBA00022552"/>
    </source>
</evidence>
<evidence type="ECO:0000256" key="5">
    <source>
        <dbReference type="SAM" id="MobiDB-lite"/>
    </source>
</evidence>
<dbReference type="GO" id="GO:0006364">
    <property type="term" value="P:rRNA processing"/>
    <property type="evidence" value="ECO:0007669"/>
    <property type="project" value="UniProtKB-KW"/>
</dbReference>
<dbReference type="Pfam" id="PF00849">
    <property type="entry name" value="PseudoU_synth_2"/>
    <property type="match status" value="1"/>
</dbReference>
<dbReference type="InterPro" id="IPR042092">
    <property type="entry name" value="PsdUridine_s_RsuA/RluB/E/F_cat"/>
</dbReference>
<dbReference type="GO" id="GO:0001522">
    <property type="term" value="P:pseudouridine synthesis"/>
    <property type="evidence" value="ECO:0007669"/>
    <property type="project" value="InterPro"/>
</dbReference>
<dbReference type="AlphaFoldDB" id="A0A7Z2T3M6"/>
<evidence type="ECO:0000313" key="8">
    <source>
        <dbReference type="Proteomes" id="UP000464262"/>
    </source>
</evidence>
<accession>A0A7Z2T3M6</accession>